<dbReference type="eggNOG" id="arCOG04311">
    <property type="taxonomic scope" value="Archaea"/>
</dbReference>
<proteinExistence type="predicted"/>
<keyword evidence="7" id="KW-0378">Hydrolase</keyword>
<organism evidence="9 10">
    <name type="scientific">Metallosphaera cuprina (strain Ar-4)</name>
    <dbReference type="NCBI Taxonomy" id="1006006"/>
    <lineage>
        <taxon>Archaea</taxon>
        <taxon>Thermoproteota</taxon>
        <taxon>Thermoprotei</taxon>
        <taxon>Sulfolobales</taxon>
        <taxon>Sulfolobaceae</taxon>
        <taxon>Metallosphaera</taxon>
    </lineage>
</organism>
<dbReference type="CDD" id="cd00077">
    <property type="entry name" value="HDc"/>
    <property type="match status" value="1"/>
</dbReference>
<dbReference type="Proteomes" id="UP000007812">
    <property type="component" value="Chromosome"/>
</dbReference>
<dbReference type="PANTHER" id="PTHR11845">
    <property type="entry name" value="5'-DEOXYNUCLEOTIDASE HDDC2"/>
    <property type="match status" value="1"/>
</dbReference>
<dbReference type="Gene3D" id="1.10.3210.10">
    <property type="entry name" value="Hypothetical protein af1432"/>
    <property type="match status" value="1"/>
</dbReference>
<name>F4FZ58_METCR</name>
<evidence type="ECO:0000256" key="2">
    <source>
        <dbReference type="ARBA" id="ARBA00001936"/>
    </source>
</evidence>
<dbReference type="STRING" id="1006006.Mcup_1525"/>
<evidence type="ECO:0000313" key="9">
    <source>
        <dbReference type="EMBL" id="AEB95628.1"/>
    </source>
</evidence>
<evidence type="ECO:0000259" key="8">
    <source>
        <dbReference type="SMART" id="SM00471"/>
    </source>
</evidence>
<dbReference type="Pfam" id="PF13023">
    <property type="entry name" value="HD_3"/>
    <property type="match status" value="1"/>
</dbReference>
<dbReference type="InterPro" id="IPR039356">
    <property type="entry name" value="YfbR/HDDC2"/>
</dbReference>
<evidence type="ECO:0000256" key="5">
    <source>
        <dbReference type="ARBA" id="ARBA00012964"/>
    </source>
</evidence>
<dbReference type="GeneID" id="10493714"/>
<protein>
    <recommendedName>
        <fullName evidence="5">5'-deoxynucleotidase</fullName>
        <ecNumber evidence="5">3.1.3.89</ecNumber>
    </recommendedName>
</protein>
<dbReference type="EMBL" id="CP002656">
    <property type="protein sequence ID" value="AEB95628.1"/>
    <property type="molecule type" value="Genomic_DNA"/>
</dbReference>
<dbReference type="PANTHER" id="PTHR11845:SF13">
    <property type="entry name" value="5'-DEOXYNUCLEOTIDASE HDDC2"/>
    <property type="match status" value="1"/>
</dbReference>
<dbReference type="RefSeq" id="WP_013738126.1">
    <property type="nucleotide sequence ID" value="NC_015435.1"/>
</dbReference>
<keyword evidence="10" id="KW-1185">Reference proteome</keyword>
<feature type="domain" description="HD/PDEase" evidence="8">
    <location>
        <begin position="27"/>
        <end position="138"/>
    </location>
</feature>
<dbReference type="GO" id="GO:0002953">
    <property type="term" value="F:5'-deoxynucleotidase activity"/>
    <property type="evidence" value="ECO:0007669"/>
    <property type="project" value="UniProtKB-EC"/>
</dbReference>
<dbReference type="OrthoDB" id="46088at2157"/>
<keyword evidence="6" id="KW-0479">Metal-binding</keyword>
<dbReference type="InterPro" id="IPR006674">
    <property type="entry name" value="HD_domain"/>
</dbReference>
<comment type="cofactor">
    <cofactor evidence="3">
        <name>Co(2+)</name>
        <dbReference type="ChEBI" id="CHEBI:48828"/>
    </cofactor>
</comment>
<evidence type="ECO:0000256" key="6">
    <source>
        <dbReference type="ARBA" id="ARBA00022723"/>
    </source>
</evidence>
<gene>
    <name evidence="9" type="ordered locus">Mcup_1525</name>
</gene>
<dbReference type="HOGENOM" id="CLU_039453_4_2_2"/>
<dbReference type="SUPFAM" id="SSF109604">
    <property type="entry name" value="HD-domain/PDEase-like"/>
    <property type="match status" value="1"/>
</dbReference>
<evidence type="ECO:0000256" key="3">
    <source>
        <dbReference type="ARBA" id="ARBA00001941"/>
    </source>
</evidence>
<comment type="subunit">
    <text evidence="4">Homodimer.</text>
</comment>
<reference evidence="9 10" key="1">
    <citation type="journal article" date="2011" name="J. Bacteriol.">
        <title>Complete genome sequence of Metallosphaera cuprina, a metal sulfide-oxidizing archaeon from a hot spring.</title>
        <authorList>
            <person name="Liu L.J."/>
            <person name="You X.Y."/>
            <person name="Zheng H."/>
            <person name="Wang S."/>
            <person name="Jiang C.Y."/>
            <person name="Liu S.J."/>
        </authorList>
    </citation>
    <scope>NUCLEOTIDE SEQUENCE [LARGE SCALE GENOMIC DNA]</scope>
    <source>
        <strain evidence="9 10">Ar-4</strain>
    </source>
</reference>
<dbReference type="SMART" id="SM00471">
    <property type="entry name" value="HDc"/>
    <property type="match status" value="1"/>
</dbReference>
<dbReference type="KEGG" id="mcn:Mcup_1525"/>
<dbReference type="PATRIC" id="fig|1006006.8.peg.1521"/>
<dbReference type="EC" id="3.1.3.89" evidence="5"/>
<dbReference type="AlphaFoldDB" id="F4FZ58"/>
<dbReference type="InterPro" id="IPR003607">
    <property type="entry name" value="HD/PDEase_dom"/>
</dbReference>
<evidence type="ECO:0000256" key="1">
    <source>
        <dbReference type="ARBA" id="ARBA00001638"/>
    </source>
</evidence>
<evidence type="ECO:0000256" key="4">
    <source>
        <dbReference type="ARBA" id="ARBA00011738"/>
    </source>
</evidence>
<sequence>MKLERLIVGCKNLVRTGWMQRGVPPGIGETVAGHSFEAAVIAYVIATKLKEKGYQVNPDHASVIALFHDVGESLVGDLPKWVTERTDKRELEISAIEELGVGKDLFLEYENRETLEGMVAKFSEVLATYKQALRYKKTGYDVDEIINTYESKLNEMWKTDCFLSIKKDIEGIILDRK</sequence>
<evidence type="ECO:0000313" key="10">
    <source>
        <dbReference type="Proteomes" id="UP000007812"/>
    </source>
</evidence>
<dbReference type="GO" id="GO:0046872">
    <property type="term" value="F:metal ion binding"/>
    <property type="evidence" value="ECO:0007669"/>
    <property type="project" value="UniProtKB-KW"/>
</dbReference>
<comment type="catalytic activity">
    <reaction evidence="1">
        <text>a 2'-deoxyribonucleoside 5'-phosphate + H2O = a 2'-deoxyribonucleoside + phosphate</text>
        <dbReference type="Rhea" id="RHEA:36167"/>
        <dbReference type="ChEBI" id="CHEBI:15377"/>
        <dbReference type="ChEBI" id="CHEBI:18274"/>
        <dbReference type="ChEBI" id="CHEBI:43474"/>
        <dbReference type="ChEBI" id="CHEBI:65317"/>
        <dbReference type="EC" id="3.1.3.89"/>
    </reaction>
</comment>
<comment type="cofactor">
    <cofactor evidence="2">
        <name>Mn(2+)</name>
        <dbReference type="ChEBI" id="CHEBI:29035"/>
    </cofactor>
</comment>
<accession>F4FZ58</accession>
<evidence type="ECO:0000256" key="7">
    <source>
        <dbReference type="ARBA" id="ARBA00022801"/>
    </source>
</evidence>